<dbReference type="InterPro" id="IPR013783">
    <property type="entry name" value="Ig-like_fold"/>
</dbReference>
<dbReference type="GO" id="GO:0004553">
    <property type="term" value="F:hydrolase activity, hydrolyzing O-glycosyl compounds"/>
    <property type="evidence" value="ECO:0007669"/>
    <property type="project" value="InterPro"/>
</dbReference>
<dbReference type="Proteomes" id="UP000663881">
    <property type="component" value="Unassembled WGS sequence"/>
</dbReference>
<evidence type="ECO:0000313" key="3">
    <source>
        <dbReference type="EMBL" id="CAF3730384.1"/>
    </source>
</evidence>
<gene>
    <name evidence="3" type="ORF">OKA104_LOCUS14452</name>
</gene>
<name>A0A818WZ69_9BILA</name>
<proteinExistence type="predicted"/>
<dbReference type="GO" id="GO:0005975">
    <property type="term" value="P:carbohydrate metabolic process"/>
    <property type="evidence" value="ECO:0007669"/>
    <property type="project" value="InterPro"/>
</dbReference>
<dbReference type="Gene3D" id="2.60.40.10">
    <property type="entry name" value="Immunoglobulins"/>
    <property type="match status" value="1"/>
</dbReference>
<dbReference type="InterPro" id="IPR014756">
    <property type="entry name" value="Ig_E-set"/>
</dbReference>
<dbReference type="SUPFAM" id="SSF51445">
    <property type="entry name" value="(Trans)glycosidases"/>
    <property type="match status" value="1"/>
</dbReference>
<dbReference type="InterPro" id="IPR017853">
    <property type="entry name" value="GH"/>
</dbReference>
<dbReference type="CDD" id="cd02859">
    <property type="entry name" value="E_set_AMPKbeta_like_N"/>
    <property type="match status" value="1"/>
</dbReference>
<accession>A0A818WZ69</accession>
<dbReference type="EMBL" id="CAJOAY010000763">
    <property type="protein sequence ID" value="CAF3730384.1"/>
    <property type="molecule type" value="Genomic_DNA"/>
</dbReference>
<evidence type="ECO:0000313" key="4">
    <source>
        <dbReference type="Proteomes" id="UP000663881"/>
    </source>
</evidence>
<dbReference type="Pfam" id="PF02922">
    <property type="entry name" value="CBM_48"/>
    <property type="match status" value="1"/>
</dbReference>
<dbReference type="SUPFAM" id="SSF81296">
    <property type="entry name" value="E set domains"/>
    <property type="match status" value="1"/>
</dbReference>
<dbReference type="InterPro" id="IPR004193">
    <property type="entry name" value="Glyco_hydro_13_N"/>
</dbReference>
<feature type="domain" description="Glycoside hydrolase family 13 N-terminal" evidence="2">
    <location>
        <begin position="4"/>
        <end position="74"/>
    </location>
</feature>
<evidence type="ECO:0000259" key="1">
    <source>
        <dbReference type="Pfam" id="PF00128"/>
    </source>
</evidence>
<comment type="caution">
    <text evidence="3">The sequence shown here is derived from an EMBL/GenBank/DDBJ whole genome shotgun (WGS) entry which is preliminary data.</text>
</comment>
<feature type="domain" description="Glycosyl hydrolase family 13 catalytic" evidence="1">
    <location>
        <begin position="125"/>
        <end position="198"/>
    </location>
</feature>
<sequence>MCASIEFRLFAPRIERAFLIGSFNSWEDIEMFKDNVTGEFSTKINLDDGEYTYKFHILSRTEPNQMIDIIDPYATRVEDDEKGAILMIKNGKKVNGDEYIWKYDGKSLPENRDLIIYEIFIADFTEEGTFRSAITKLDYLAYDLGINCIQLMPIQAFLLGHDWGYTIRHYFSVEPSYGSSEDLKSFIDECHSRGIRVM</sequence>
<dbReference type="Gene3D" id="3.20.20.80">
    <property type="entry name" value="Glycosidases"/>
    <property type="match status" value="1"/>
</dbReference>
<reference evidence="3" key="1">
    <citation type="submission" date="2021-02" db="EMBL/GenBank/DDBJ databases">
        <authorList>
            <person name="Nowell W R."/>
        </authorList>
    </citation>
    <scope>NUCLEOTIDE SEQUENCE</scope>
</reference>
<evidence type="ECO:0000259" key="2">
    <source>
        <dbReference type="Pfam" id="PF02922"/>
    </source>
</evidence>
<dbReference type="AlphaFoldDB" id="A0A818WZ69"/>
<dbReference type="PANTHER" id="PTHR43651">
    <property type="entry name" value="1,4-ALPHA-GLUCAN-BRANCHING ENZYME"/>
    <property type="match status" value="1"/>
</dbReference>
<evidence type="ECO:0008006" key="5">
    <source>
        <dbReference type="Google" id="ProtNLM"/>
    </source>
</evidence>
<feature type="non-terminal residue" evidence="3">
    <location>
        <position position="1"/>
    </location>
</feature>
<dbReference type="InterPro" id="IPR006047">
    <property type="entry name" value="GH13_cat_dom"/>
</dbReference>
<protein>
    <recommendedName>
        <fullName evidence="5">1,4-alpha-glucan branching enzyme</fullName>
    </recommendedName>
</protein>
<organism evidence="3 4">
    <name type="scientific">Adineta steineri</name>
    <dbReference type="NCBI Taxonomy" id="433720"/>
    <lineage>
        <taxon>Eukaryota</taxon>
        <taxon>Metazoa</taxon>
        <taxon>Spiralia</taxon>
        <taxon>Gnathifera</taxon>
        <taxon>Rotifera</taxon>
        <taxon>Eurotatoria</taxon>
        <taxon>Bdelloidea</taxon>
        <taxon>Adinetida</taxon>
        <taxon>Adinetidae</taxon>
        <taxon>Adineta</taxon>
    </lineage>
</organism>
<dbReference type="Pfam" id="PF00128">
    <property type="entry name" value="Alpha-amylase"/>
    <property type="match status" value="1"/>
</dbReference>